<keyword evidence="6" id="KW-0479">Metal-binding</keyword>
<dbReference type="EMBL" id="CP000554">
    <property type="protein sequence ID" value="ABM76925.1"/>
    <property type="molecule type" value="Genomic_DNA"/>
</dbReference>
<evidence type="ECO:0000259" key="11">
    <source>
        <dbReference type="PROSITE" id="PS51379"/>
    </source>
</evidence>
<evidence type="ECO:0000256" key="1">
    <source>
        <dbReference type="ARBA" id="ARBA00001927"/>
    </source>
</evidence>
<keyword evidence="9" id="KW-0411">Iron-sulfur</keyword>
<feature type="domain" description="4Fe-4S ferredoxin-type" evidence="11">
    <location>
        <begin position="154"/>
        <end position="183"/>
    </location>
</feature>
<evidence type="ECO:0000313" key="12">
    <source>
        <dbReference type="EMBL" id="ABM76925.1"/>
    </source>
</evidence>
<evidence type="ECO:0000313" key="13">
    <source>
        <dbReference type="Proteomes" id="UP000002274"/>
    </source>
</evidence>
<evidence type="ECO:0000256" key="10">
    <source>
        <dbReference type="ARBA" id="ARBA00034078"/>
    </source>
</evidence>
<dbReference type="GO" id="GO:0016491">
    <property type="term" value="F:oxidoreductase activity"/>
    <property type="evidence" value="ECO:0007669"/>
    <property type="project" value="UniProtKB-KW"/>
</dbReference>
<comment type="cofactor">
    <cofactor evidence="10">
        <name>[2Fe-2S] cluster</name>
        <dbReference type="ChEBI" id="CHEBI:190135"/>
    </cofactor>
</comment>
<keyword evidence="5" id="KW-0001">2Fe-2S</keyword>
<organism evidence="12 13">
    <name type="scientific">Prochlorococcus marinus (strain MIT 9303)</name>
    <dbReference type="NCBI Taxonomy" id="59922"/>
    <lineage>
        <taxon>Bacteria</taxon>
        <taxon>Bacillati</taxon>
        <taxon>Cyanobacteriota</taxon>
        <taxon>Cyanophyceae</taxon>
        <taxon>Synechococcales</taxon>
        <taxon>Prochlorococcaceae</taxon>
        <taxon>Prochlorococcus</taxon>
    </lineage>
</organism>
<name>A2C615_PROM3</name>
<dbReference type="Proteomes" id="UP000002274">
    <property type="component" value="Chromosome"/>
</dbReference>
<dbReference type="SUPFAM" id="SSF54292">
    <property type="entry name" value="2Fe-2S ferredoxin-like"/>
    <property type="match status" value="1"/>
</dbReference>
<dbReference type="Gene3D" id="3.10.20.30">
    <property type="match status" value="1"/>
</dbReference>
<dbReference type="HOGENOM" id="CLU_044838_3_3_3"/>
<protein>
    <submittedName>
        <fullName evidence="12">Succinate dehydrogenase/fumarate reductase, iron-sulfur binding</fullName>
        <ecNumber evidence="12">1.3.99.1</ecNumber>
    </submittedName>
</protein>
<accession>A2C615</accession>
<dbReference type="BioCyc" id="PMAR59922:G1G80-165-MONOMER"/>
<dbReference type="GO" id="GO:0046872">
    <property type="term" value="F:metal ion binding"/>
    <property type="evidence" value="ECO:0007669"/>
    <property type="project" value="UniProtKB-KW"/>
</dbReference>
<dbReference type="GO" id="GO:0051539">
    <property type="term" value="F:4 iron, 4 sulfur cluster binding"/>
    <property type="evidence" value="ECO:0007669"/>
    <property type="project" value="UniProtKB-KW"/>
</dbReference>
<dbReference type="RefSeq" id="WP_011824856.1">
    <property type="nucleotide sequence ID" value="NC_008820.1"/>
</dbReference>
<gene>
    <name evidence="12" type="primary">sdhB</name>
    <name evidence="12" type="ordered locus">P9303_01701</name>
</gene>
<dbReference type="GO" id="GO:0006099">
    <property type="term" value="P:tricarboxylic acid cycle"/>
    <property type="evidence" value="ECO:0007669"/>
    <property type="project" value="InterPro"/>
</dbReference>
<dbReference type="SUPFAM" id="SSF46548">
    <property type="entry name" value="alpha-helical ferredoxin"/>
    <property type="match status" value="1"/>
</dbReference>
<dbReference type="InterPro" id="IPR036010">
    <property type="entry name" value="2Fe-2S_ferredoxin-like_sf"/>
</dbReference>
<evidence type="ECO:0000256" key="5">
    <source>
        <dbReference type="ARBA" id="ARBA00022714"/>
    </source>
</evidence>
<dbReference type="EC" id="1.3.99.1" evidence="12"/>
<dbReference type="InterPro" id="IPR012675">
    <property type="entry name" value="Beta-grasp_dom_sf"/>
</dbReference>
<comment type="similarity">
    <text evidence="3">Belongs to the succinate dehydrogenase/fumarate reductase iron-sulfur protein family.</text>
</comment>
<dbReference type="InterPro" id="IPR009051">
    <property type="entry name" value="Helical_ferredxn"/>
</dbReference>
<dbReference type="NCBIfam" id="TIGR00384">
    <property type="entry name" value="dhsB"/>
    <property type="match status" value="1"/>
</dbReference>
<proteinExistence type="inferred from homology"/>
<dbReference type="KEGG" id="pmf:P9303_01701"/>
<evidence type="ECO:0000256" key="2">
    <source>
        <dbReference type="ARBA" id="ARBA00001966"/>
    </source>
</evidence>
<dbReference type="STRING" id="59922.P9303_01701"/>
<dbReference type="AlphaFoldDB" id="A2C615"/>
<dbReference type="PANTHER" id="PTHR11921:SF41">
    <property type="entry name" value="SUCCINATE DEHYDROGENASE"/>
    <property type="match status" value="1"/>
</dbReference>
<dbReference type="InterPro" id="IPR050573">
    <property type="entry name" value="SDH/FRD_Iron-Sulfur"/>
</dbReference>
<dbReference type="Pfam" id="PF13085">
    <property type="entry name" value="Fer2_3"/>
    <property type="match status" value="1"/>
</dbReference>
<evidence type="ECO:0000256" key="9">
    <source>
        <dbReference type="ARBA" id="ARBA00023014"/>
    </source>
</evidence>
<dbReference type="GO" id="GO:0051537">
    <property type="term" value="F:2 iron, 2 sulfur cluster binding"/>
    <property type="evidence" value="ECO:0007669"/>
    <property type="project" value="UniProtKB-KW"/>
</dbReference>
<dbReference type="PROSITE" id="PS00197">
    <property type="entry name" value="2FE2S_FER_1"/>
    <property type="match status" value="1"/>
</dbReference>
<keyword evidence="7 12" id="KW-0560">Oxidoreductase</keyword>
<keyword evidence="4" id="KW-0004">4Fe-4S</keyword>
<evidence type="ECO:0000256" key="6">
    <source>
        <dbReference type="ARBA" id="ARBA00022723"/>
    </source>
</evidence>
<evidence type="ECO:0000256" key="8">
    <source>
        <dbReference type="ARBA" id="ARBA00023004"/>
    </source>
</evidence>
<dbReference type="GO" id="GO:0022904">
    <property type="term" value="P:respiratory electron transport chain"/>
    <property type="evidence" value="ECO:0007669"/>
    <property type="project" value="TreeGrafter"/>
</dbReference>
<dbReference type="NCBIfam" id="NF005746">
    <property type="entry name" value="PRK07570.1"/>
    <property type="match status" value="1"/>
</dbReference>
<dbReference type="Gene3D" id="1.10.1060.10">
    <property type="entry name" value="Alpha-helical ferredoxin"/>
    <property type="match status" value="1"/>
</dbReference>
<dbReference type="InterPro" id="IPR006058">
    <property type="entry name" value="2Fe2S_fd_BS"/>
</dbReference>
<comment type="cofactor">
    <cofactor evidence="2">
        <name>[4Fe-4S] cluster</name>
        <dbReference type="ChEBI" id="CHEBI:49883"/>
    </cofactor>
</comment>
<dbReference type="PROSITE" id="PS51379">
    <property type="entry name" value="4FE4S_FER_2"/>
    <property type="match status" value="1"/>
</dbReference>
<dbReference type="InterPro" id="IPR017896">
    <property type="entry name" value="4Fe4S_Fe-S-bd"/>
</dbReference>
<comment type="cofactor">
    <cofactor evidence="1">
        <name>[3Fe-4S] cluster</name>
        <dbReference type="ChEBI" id="CHEBI:21137"/>
    </cofactor>
</comment>
<evidence type="ECO:0000256" key="7">
    <source>
        <dbReference type="ARBA" id="ARBA00023002"/>
    </source>
</evidence>
<keyword evidence="8" id="KW-0408">Iron</keyword>
<dbReference type="InterPro" id="IPR025192">
    <property type="entry name" value="Succ_DH/fum_Rdtase_N"/>
</dbReference>
<sequence length="245" mass="26606">MSYKLSLTLRIWRQASSNSSGAFHVYRLEQISADLSLLEALDRLNEQLIAQAKRPVSFDHDCREGICGSCGFLVNGQAHGPQTGTTVCQLYLRQFADGDTLTLEPWRARAFPLIQDLVVDRSAFDRLIAAGGYCSVNTGQAPDGNALLIGKDQVASAFETATCIGCGACVASCRNASASLFVAAKLAHLGQLPQGQSDSKRRAKRLQELMSEEGFGSCSSNLECEAVCPKQISADWISWMHREAR</sequence>
<dbReference type="Pfam" id="PF13183">
    <property type="entry name" value="Fer4_8"/>
    <property type="match status" value="1"/>
</dbReference>
<reference evidence="12 13" key="1">
    <citation type="journal article" date="2007" name="PLoS Genet.">
        <title>Patterns and implications of gene gain and loss in the evolution of Prochlorococcus.</title>
        <authorList>
            <person name="Kettler G.C."/>
            <person name="Martiny A.C."/>
            <person name="Huang K."/>
            <person name="Zucker J."/>
            <person name="Coleman M.L."/>
            <person name="Rodrigue S."/>
            <person name="Chen F."/>
            <person name="Lapidus A."/>
            <person name="Ferriera S."/>
            <person name="Johnson J."/>
            <person name="Steglich C."/>
            <person name="Church G.M."/>
            <person name="Richardson P."/>
            <person name="Chisholm S.W."/>
        </authorList>
    </citation>
    <scope>NUCLEOTIDE SEQUENCE [LARGE SCALE GENOMIC DNA]</scope>
    <source>
        <strain evidence="12 13">MIT 9303</strain>
    </source>
</reference>
<dbReference type="GO" id="GO:0009055">
    <property type="term" value="F:electron transfer activity"/>
    <property type="evidence" value="ECO:0007669"/>
    <property type="project" value="InterPro"/>
</dbReference>
<dbReference type="PANTHER" id="PTHR11921">
    <property type="entry name" value="SUCCINATE DEHYDROGENASE IRON-SULFUR PROTEIN"/>
    <property type="match status" value="1"/>
</dbReference>
<dbReference type="InterPro" id="IPR004489">
    <property type="entry name" value="Succ_DH/fum_Rdtase_Fe-S"/>
</dbReference>
<evidence type="ECO:0000256" key="3">
    <source>
        <dbReference type="ARBA" id="ARBA00009433"/>
    </source>
</evidence>
<evidence type="ECO:0000256" key="4">
    <source>
        <dbReference type="ARBA" id="ARBA00022485"/>
    </source>
</evidence>